<dbReference type="Pfam" id="PF00379">
    <property type="entry name" value="Chitin_bind_4"/>
    <property type="match status" value="1"/>
</dbReference>
<comment type="caution">
    <text evidence="3">The sequence shown here is derived from an EMBL/GenBank/DDBJ whole genome shotgun (WGS) entry which is preliminary data.</text>
</comment>
<dbReference type="PANTHER" id="PTHR10380">
    <property type="entry name" value="CUTICLE PROTEIN"/>
    <property type="match status" value="1"/>
</dbReference>
<dbReference type="AlphaFoldDB" id="A0AAN7PR24"/>
<keyword evidence="4" id="KW-1185">Reference proteome</keyword>
<keyword evidence="2" id="KW-0732">Signal</keyword>
<name>A0AAN7PR24_9COLE</name>
<evidence type="ECO:0008006" key="5">
    <source>
        <dbReference type="Google" id="ProtNLM"/>
    </source>
</evidence>
<dbReference type="InterPro" id="IPR050468">
    <property type="entry name" value="Cuticle_Struct_Prot"/>
</dbReference>
<sequence>MNKLIIFGTLIGLVVSDPNGAQVVNVKQDNLGNYNLQYAADGIARIEQRTVDGSVNGGFSYIDPHGILRSTAFTSGQHGFHAVSPDIPVPVQDTPEVALAKAQHLAALRNAHLANGHTLIPEGQFVQQKTVVAATPNVAFETVPVTRVEKIVEKDVPLFSTKFVQEIPETHKFVELPAVRTSHISVNSGDKLISADIPLLKTNQFTFQVPTEKLIKTDIPLFRTNNVVSEKLIETEVPLVRSSHVAIESSPTKLVNTEIPVFRTSNIELKSIPFSEKLFEAIPTVRSSDFTLTQAKVEVPTERRIIETELPLRSSHLKLETVETPKTLFEIPTSHLRFASIESPNTFLKYETIESPKTRLEIPSGTHLRLESVEPSKTHIEIPARSEFVTVPRSAIGLDSLRLITLDDKSHVLKFDGDLKSSLSSILLRQ</sequence>
<dbReference type="EMBL" id="JARPUR010000001">
    <property type="protein sequence ID" value="KAK4887106.1"/>
    <property type="molecule type" value="Genomic_DNA"/>
</dbReference>
<dbReference type="PANTHER" id="PTHR10380:SF196">
    <property type="entry name" value="CUTICULAR PROTEIN 72EA"/>
    <property type="match status" value="1"/>
</dbReference>
<protein>
    <recommendedName>
        <fullName evidence="5">Cuticle protein</fullName>
    </recommendedName>
</protein>
<dbReference type="GO" id="GO:0008010">
    <property type="term" value="F:structural constituent of chitin-based larval cuticle"/>
    <property type="evidence" value="ECO:0007669"/>
    <property type="project" value="TreeGrafter"/>
</dbReference>
<keyword evidence="1" id="KW-0193">Cuticle</keyword>
<dbReference type="Proteomes" id="UP001353858">
    <property type="component" value="Unassembled WGS sequence"/>
</dbReference>
<evidence type="ECO:0000256" key="2">
    <source>
        <dbReference type="SAM" id="SignalP"/>
    </source>
</evidence>
<reference evidence="4" key="1">
    <citation type="submission" date="2023-01" db="EMBL/GenBank/DDBJ databases">
        <title>Key to firefly adult light organ development and bioluminescence: homeobox transcription factors regulate luciferase expression and transportation to peroxisome.</title>
        <authorList>
            <person name="Fu X."/>
        </authorList>
    </citation>
    <scope>NUCLEOTIDE SEQUENCE [LARGE SCALE GENOMIC DNA]</scope>
</reference>
<dbReference type="GO" id="GO:0062129">
    <property type="term" value="C:chitin-based extracellular matrix"/>
    <property type="evidence" value="ECO:0007669"/>
    <property type="project" value="TreeGrafter"/>
</dbReference>
<accession>A0AAN7PR24</accession>
<dbReference type="InterPro" id="IPR000618">
    <property type="entry name" value="Insect_cuticle"/>
</dbReference>
<evidence type="ECO:0000256" key="1">
    <source>
        <dbReference type="PROSITE-ProRule" id="PRU00497"/>
    </source>
</evidence>
<dbReference type="PROSITE" id="PS51155">
    <property type="entry name" value="CHIT_BIND_RR_2"/>
    <property type="match status" value="1"/>
</dbReference>
<feature type="signal peptide" evidence="2">
    <location>
        <begin position="1"/>
        <end position="16"/>
    </location>
</feature>
<proteinExistence type="predicted"/>
<gene>
    <name evidence="3" type="ORF">RN001_003377</name>
</gene>
<feature type="chain" id="PRO_5042848426" description="Cuticle protein" evidence="2">
    <location>
        <begin position="17"/>
        <end position="430"/>
    </location>
</feature>
<evidence type="ECO:0000313" key="3">
    <source>
        <dbReference type="EMBL" id="KAK4887106.1"/>
    </source>
</evidence>
<evidence type="ECO:0000313" key="4">
    <source>
        <dbReference type="Proteomes" id="UP001353858"/>
    </source>
</evidence>
<organism evidence="3 4">
    <name type="scientific">Aquatica leii</name>
    <dbReference type="NCBI Taxonomy" id="1421715"/>
    <lineage>
        <taxon>Eukaryota</taxon>
        <taxon>Metazoa</taxon>
        <taxon>Ecdysozoa</taxon>
        <taxon>Arthropoda</taxon>
        <taxon>Hexapoda</taxon>
        <taxon>Insecta</taxon>
        <taxon>Pterygota</taxon>
        <taxon>Neoptera</taxon>
        <taxon>Endopterygota</taxon>
        <taxon>Coleoptera</taxon>
        <taxon>Polyphaga</taxon>
        <taxon>Elateriformia</taxon>
        <taxon>Elateroidea</taxon>
        <taxon>Lampyridae</taxon>
        <taxon>Luciolinae</taxon>
        <taxon>Aquatica</taxon>
    </lineage>
</organism>